<proteinExistence type="predicted"/>
<dbReference type="GO" id="GO:0003700">
    <property type="term" value="F:DNA-binding transcription factor activity"/>
    <property type="evidence" value="ECO:0007669"/>
    <property type="project" value="InterPro"/>
</dbReference>
<dbReference type="EMBL" id="FZNY01000010">
    <property type="protein sequence ID" value="SNS27988.1"/>
    <property type="molecule type" value="Genomic_DNA"/>
</dbReference>
<dbReference type="RefSeq" id="WP_089373645.1">
    <property type="nucleotide sequence ID" value="NZ_BMEP01000010.1"/>
</dbReference>
<dbReference type="GO" id="GO:0043565">
    <property type="term" value="F:sequence-specific DNA binding"/>
    <property type="evidence" value="ECO:0007669"/>
    <property type="project" value="InterPro"/>
</dbReference>
<organism evidence="5 6">
    <name type="scientific">Dokdonia pacifica</name>
    <dbReference type="NCBI Taxonomy" id="1627892"/>
    <lineage>
        <taxon>Bacteria</taxon>
        <taxon>Pseudomonadati</taxon>
        <taxon>Bacteroidota</taxon>
        <taxon>Flavobacteriia</taxon>
        <taxon>Flavobacteriales</taxon>
        <taxon>Flavobacteriaceae</taxon>
        <taxon>Dokdonia</taxon>
    </lineage>
</organism>
<protein>
    <submittedName>
        <fullName evidence="5">Transcriptional regulator, AraC family</fullName>
    </submittedName>
</protein>
<evidence type="ECO:0000256" key="2">
    <source>
        <dbReference type="ARBA" id="ARBA00023125"/>
    </source>
</evidence>
<dbReference type="PROSITE" id="PS00041">
    <property type="entry name" value="HTH_ARAC_FAMILY_1"/>
    <property type="match status" value="1"/>
</dbReference>
<sequence>MKSFSLHDTFLIKKFKKIGLHRDPEPRNYFEIIFIEDGKGKHYINEFIVTYEKGDIFLVAPEDKHHFEIEEETTFCYFQFTELLFSSKMNLPDRSYWLHRIERIIHHPNLLPGDIIKEKYDRKLIWHIHDVINQEYISEKEFFKHNISNMVSTTLSIIARNITRDFQPVKEIPNKDVPTTIDQILSYIRQHVYETDLMKVSSLASHFNMTNSAISLYFKKKTGESIHHYILMYKLHLIKYRLKNTDFTVSEIAYQLGFTDESHLTRIFKKYNDMTPKQYKNKVLLENNNPLGV</sequence>
<dbReference type="PANTHER" id="PTHR43280:SF2">
    <property type="entry name" value="HTH-TYPE TRANSCRIPTIONAL REGULATOR EXSA"/>
    <property type="match status" value="1"/>
</dbReference>
<evidence type="ECO:0000313" key="6">
    <source>
        <dbReference type="Proteomes" id="UP000198379"/>
    </source>
</evidence>
<dbReference type="SUPFAM" id="SSF51215">
    <property type="entry name" value="Regulatory protein AraC"/>
    <property type="match status" value="1"/>
</dbReference>
<dbReference type="AlphaFoldDB" id="A0A239D7J8"/>
<reference evidence="5 6" key="1">
    <citation type="submission" date="2017-06" db="EMBL/GenBank/DDBJ databases">
        <authorList>
            <person name="Kim H.J."/>
            <person name="Triplett B.A."/>
        </authorList>
    </citation>
    <scope>NUCLEOTIDE SEQUENCE [LARGE SCALE GENOMIC DNA]</scope>
    <source>
        <strain evidence="5 6">DSM 25597</strain>
    </source>
</reference>
<dbReference type="InterPro" id="IPR009057">
    <property type="entry name" value="Homeodomain-like_sf"/>
</dbReference>
<dbReference type="InterPro" id="IPR003313">
    <property type="entry name" value="AraC-bd"/>
</dbReference>
<gene>
    <name evidence="5" type="ORF">SAMN06265376_11019</name>
</gene>
<dbReference type="SMART" id="SM00342">
    <property type="entry name" value="HTH_ARAC"/>
    <property type="match status" value="1"/>
</dbReference>
<dbReference type="Gene3D" id="1.10.10.60">
    <property type="entry name" value="Homeodomain-like"/>
    <property type="match status" value="2"/>
</dbReference>
<dbReference type="InterPro" id="IPR037923">
    <property type="entry name" value="HTH-like"/>
</dbReference>
<accession>A0A239D7J8</accession>
<feature type="domain" description="HTH araC/xylS-type" evidence="4">
    <location>
        <begin position="182"/>
        <end position="282"/>
    </location>
</feature>
<keyword evidence="3" id="KW-0804">Transcription</keyword>
<dbReference type="InterPro" id="IPR018062">
    <property type="entry name" value="HTH_AraC-typ_CS"/>
</dbReference>
<dbReference type="PROSITE" id="PS01124">
    <property type="entry name" value="HTH_ARAC_FAMILY_2"/>
    <property type="match status" value="1"/>
</dbReference>
<keyword evidence="1" id="KW-0805">Transcription regulation</keyword>
<dbReference type="InterPro" id="IPR014710">
    <property type="entry name" value="RmlC-like_jellyroll"/>
</dbReference>
<dbReference type="InterPro" id="IPR018060">
    <property type="entry name" value="HTH_AraC"/>
</dbReference>
<keyword evidence="2" id="KW-0238">DNA-binding</keyword>
<evidence type="ECO:0000256" key="1">
    <source>
        <dbReference type="ARBA" id="ARBA00023015"/>
    </source>
</evidence>
<dbReference type="Pfam" id="PF12833">
    <property type="entry name" value="HTH_18"/>
    <property type="match status" value="1"/>
</dbReference>
<evidence type="ECO:0000313" key="5">
    <source>
        <dbReference type="EMBL" id="SNS27988.1"/>
    </source>
</evidence>
<dbReference type="OrthoDB" id="636258at2"/>
<dbReference type="Pfam" id="PF02311">
    <property type="entry name" value="AraC_binding"/>
    <property type="match status" value="1"/>
</dbReference>
<evidence type="ECO:0000259" key="4">
    <source>
        <dbReference type="PROSITE" id="PS01124"/>
    </source>
</evidence>
<name>A0A239D7J8_9FLAO</name>
<keyword evidence="6" id="KW-1185">Reference proteome</keyword>
<evidence type="ECO:0000256" key="3">
    <source>
        <dbReference type="ARBA" id="ARBA00023163"/>
    </source>
</evidence>
<dbReference type="Proteomes" id="UP000198379">
    <property type="component" value="Unassembled WGS sequence"/>
</dbReference>
<dbReference type="PANTHER" id="PTHR43280">
    <property type="entry name" value="ARAC-FAMILY TRANSCRIPTIONAL REGULATOR"/>
    <property type="match status" value="1"/>
</dbReference>
<dbReference type="Gene3D" id="2.60.120.10">
    <property type="entry name" value="Jelly Rolls"/>
    <property type="match status" value="1"/>
</dbReference>
<dbReference type="SUPFAM" id="SSF46689">
    <property type="entry name" value="Homeodomain-like"/>
    <property type="match status" value="1"/>
</dbReference>